<dbReference type="AlphaFoldDB" id="A0A200JED6"/>
<dbReference type="Proteomes" id="UP000196151">
    <property type="component" value="Chromosome"/>
</dbReference>
<protein>
    <recommendedName>
        <fullName evidence="1">AB hydrolase-1 domain-containing protein</fullName>
    </recommendedName>
</protein>
<dbReference type="EMBL" id="NIBQ01000001">
    <property type="protein sequence ID" value="OUZ35532.1"/>
    <property type="molecule type" value="Genomic_DNA"/>
</dbReference>
<reference evidence="3" key="2">
    <citation type="submission" date="2017-05" db="EMBL/GenBank/DDBJ databases">
        <authorList>
            <consortium name="The Broad Institute Genomics Platform"/>
            <consortium name="The Broad Institute Genomic Center for Infectious Diseases"/>
            <person name="Earl A."/>
            <person name="Manson A."/>
            <person name="Schwartman J."/>
            <person name="Gilmore M."/>
            <person name="Abouelleil A."/>
            <person name="Cao P."/>
            <person name="Chapman S."/>
            <person name="Cusick C."/>
            <person name="Shea T."/>
            <person name="Young S."/>
            <person name="Neafsey D."/>
            <person name="Nusbaum C."/>
            <person name="Birren B."/>
        </authorList>
    </citation>
    <scope>NUCLEOTIDE SEQUENCE</scope>
    <source>
        <strain evidence="3">9D6_DIV0238</strain>
    </source>
</reference>
<accession>A0A200JED6</accession>
<evidence type="ECO:0000313" key="3">
    <source>
        <dbReference type="EMBL" id="WYJ92837.1"/>
    </source>
</evidence>
<dbReference type="InterPro" id="IPR029058">
    <property type="entry name" value="AB_hydrolase_fold"/>
</dbReference>
<evidence type="ECO:0000313" key="2">
    <source>
        <dbReference type="EMBL" id="OUZ35532.1"/>
    </source>
</evidence>
<dbReference type="EMBL" id="CP147246">
    <property type="protein sequence ID" value="WYJ92837.1"/>
    <property type="molecule type" value="Genomic_DNA"/>
</dbReference>
<dbReference type="PANTHER" id="PTHR43433">
    <property type="entry name" value="HYDROLASE, ALPHA/BETA FOLD FAMILY PROTEIN"/>
    <property type="match status" value="1"/>
</dbReference>
<keyword evidence="4" id="KW-1185">Reference proteome</keyword>
<dbReference type="SUPFAM" id="SSF53474">
    <property type="entry name" value="alpha/beta-Hydrolases"/>
    <property type="match status" value="1"/>
</dbReference>
<proteinExistence type="predicted"/>
<reference evidence="3" key="3">
    <citation type="submission" date="2024-03" db="EMBL/GenBank/DDBJ databases">
        <title>The Genome Sequence of Enterococcus sp. DIV0238c.</title>
        <authorList>
            <consortium name="The Broad Institute Genomics Platform"/>
            <consortium name="The Broad Institute Microbial Omics Core"/>
            <consortium name="The Broad Institute Genomic Center for Infectious Diseases"/>
            <person name="Earl A."/>
            <person name="Manson A."/>
            <person name="Gilmore M."/>
            <person name="Schwartman J."/>
            <person name="Shea T."/>
            <person name="Abouelleil A."/>
            <person name="Cao P."/>
            <person name="Chapman S."/>
            <person name="Cusick C."/>
            <person name="Young S."/>
            <person name="Neafsey D."/>
            <person name="Nusbaum C."/>
            <person name="Birren B."/>
        </authorList>
    </citation>
    <scope>NUCLEOTIDE SEQUENCE</scope>
    <source>
        <strain evidence="3">9D6_DIV0238</strain>
    </source>
</reference>
<dbReference type="PANTHER" id="PTHR43433:SF5">
    <property type="entry name" value="AB HYDROLASE-1 DOMAIN-CONTAINING PROTEIN"/>
    <property type="match status" value="1"/>
</dbReference>
<evidence type="ECO:0000259" key="1">
    <source>
        <dbReference type="Pfam" id="PF00561"/>
    </source>
</evidence>
<gene>
    <name evidence="3" type="ORF">A5889_000316</name>
    <name evidence="2" type="ORF">A5889_001008</name>
</gene>
<dbReference type="OrthoDB" id="9805423at2"/>
<feature type="domain" description="AB hydrolase-1" evidence="1">
    <location>
        <begin position="26"/>
        <end position="123"/>
    </location>
</feature>
<dbReference type="InterPro" id="IPR050471">
    <property type="entry name" value="AB_hydrolase"/>
</dbReference>
<dbReference type="InterPro" id="IPR000073">
    <property type="entry name" value="AB_hydrolase_1"/>
</dbReference>
<dbReference type="Pfam" id="PF00561">
    <property type="entry name" value="Abhydrolase_1"/>
    <property type="match status" value="1"/>
</dbReference>
<name>A0A200JED6_9ENTE</name>
<organism evidence="2">
    <name type="scientific">Candidatus Enterococcus dunnyi</name>
    <dbReference type="NCBI Taxonomy" id="1834192"/>
    <lineage>
        <taxon>Bacteria</taxon>
        <taxon>Bacillati</taxon>
        <taxon>Bacillota</taxon>
        <taxon>Bacilli</taxon>
        <taxon>Lactobacillales</taxon>
        <taxon>Enterococcaceae</taxon>
        <taxon>Enterococcus</taxon>
    </lineage>
</organism>
<reference evidence="2" key="1">
    <citation type="submission" date="2017-05" db="EMBL/GenBank/DDBJ databases">
        <title>The Genome Sequence of Enterococcus sp. 9D6_DIV0238.</title>
        <authorList>
            <consortium name="The Broad Institute Genomics Platform"/>
            <consortium name="The Broad Institute Genomic Center for Infectious Diseases"/>
            <person name="Earl A."/>
            <person name="Manson A."/>
            <person name="Schwartman J."/>
            <person name="Gilmore M."/>
            <person name="Abouelleil A."/>
            <person name="Cao P."/>
            <person name="Chapman S."/>
            <person name="Cusick C."/>
            <person name="Shea T."/>
            <person name="Young S."/>
            <person name="Neafsey D."/>
            <person name="Nusbaum C."/>
            <person name="Birren B."/>
        </authorList>
    </citation>
    <scope>NUCLEOTIDE SEQUENCE [LARGE SCALE GENOMIC DNA]</scope>
    <source>
        <strain evidence="2">9D6_DIV0238</strain>
    </source>
</reference>
<sequence>MKREKRVLLAADHSQIYYEICGTGFPLFLLHGNSGSGKYFEKQLPEFSQHFKVITVDSRGHGRSTNQSTTLSFNQMAEDLHLIMKQEDIRQADFVGFSDGANVAMVFTKKYPKAVHRLVLNAGNTTVSGVKLFFRGLTELEYLLVRLAAVISETAKRYLPVIQLMRKDIDVSTTDLSQFRAKTLVIVGKYDVIKRAHSMYLAKNIPKASFVLVPRQGHSFARKNPELFNQEVLSFLLEK</sequence>
<dbReference type="Gene3D" id="3.40.50.1820">
    <property type="entry name" value="alpha/beta hydrolase"/>
    <property type="match status" value="1"/>
</dbReference>
<evidence type="ECO:0000313" key="4">
    <source>
        <dbReference type="Proteomes" id="UP000196151"/>
    </source>
</evidence>
<dbReference type="RefSeq" id="WP_087640134.1">
    <property type="nucleotide sequence ID" value="NZ_CP147246.1"/>
</dbReference>